<evidence type="ECO:0000256" key="1">
    <source>
        <dbReference type="SAM" id="Phobius"/>
    </source>
</evidence>
<sequence>MFFSNPSKQNSRVLHFYCCPFFFYLFAAAASPPPAIQSSNTVAACCCLLRHCISSPFLICQCNEPQVCLFFPLLFSFFFPSFDPLSPGSPLLLLFSFSSSSTHLPVQRASGMFIFPTSFLFFFSLL</sequence>
<name>A0A7C9DL61_OPUST</name>
<keyword evidence="1" id="KW-1133">Transmembrane helix</keyword>
<feature type="transmembrane region" description="Helical" evidence="1">
    <location>
        <begin position="106"/>
        <end position="125"/>
    </location>
</feature>
<accession>A0A7C9DL61</accession>
<protein>
    <submittedName>
        <fullName evidence="2">Uncharacterized protein</fullName>
    </submittedName>
</protein>
<dbReference type="AlphaFoldDB" id="A0A7C9DL61"/>
<keyword evidence="1" id="KW-0812">Transmembrane</keyword>
<dbReference type="EMBL" id="GISG01139223">
    <property type="protein sequence ID" value="MBA4644646.1"/>
    <property type="molecule type" value="Transcribed_RNA"/>
</dbReference>
<reference evidence="2" key="2">
    <citation type="submission" date="2020-07" db="EMBL/GenBank/DDBJ databases">
        <authorList>
            <person name="Vera ALvarez R."/>
            <person name="Arias-Moreno D.M."/>
            <person name="Jimenez-Jacinto V."/>
            <person name="Jimenez-Bremont J.F."/>
            <person name="Swaminathan K."/>
            <person name="Moose S.P."/>
            <person name="Guerrero-Gonzalez M.L."/>
            <person name="Marino-Ramirez L."/>
            <person name="Landsman D."/>
            <person name="Rodriguez-Kessler M."/>
            <person name="Delgado-Sanchez P."/>
        </authorList>
    </citation>
    <scope>NUCLEOTIDE SEQUENCE</scope>
    <source>
        <tissue evidence="2">Cladode</tissue>
    </source>
</reference>
<proteinExistence type="predicted"/>
<dbReference type="EMBL" id="GISG01139228">
    <property type="protein sequence ID" value="MBA4644649.1"/>
    <property type="molecule type" value="Transcribed_RNA"/>
</dbReference>
<organism evidence="2">
    <name type="scientific">Opuntia streptacantha</name>
    <name type="common">Prickly pear cactus</name>
    <name type="synonym">Opuntia cardona</name>
    <dbReference type="NCBI Taxonomy" id="393608"/>
    <lineage>
        <taxon>Eukaryota</taxon>
        <taxon>Viridiplantae</taxon>
        <taxon>Streptophyta</taxon>
        <taxon>Embryophyta</taxon>
        <taxon>Tracheophyta</taxon>
        <taxon>Spermatophyta</taxon>
        <taxon>Magnoliopsida</taxon>
        <taxon>eudicotyledons</taxon>
        <taxon>Gunneridae</taxon>
        <taxon>Pentapetalae</taxon>
        <taxon>Caryophyllales</taxon>
        <taxon>Cactineae</taxon>
        <taxon>Cactaceae</taxon>
        <taxon>Opuntioideae</taxon>
        <taxon>Opuntia</taxon>
    </lineage>
</organism>
<feature type="transmembrane region" description="Helical" evidence="1">
    <location>
        <begin position="12"/>
        <end position="29"/>
    </location>
</feature>
<reference evidence="2" key="1">
    <citation type="journal article" date="2013" name="J. Plant Res.">
        <title>Effect of fungi and light on seed germination of three Opuntia species from semiarid lands of central Mexico.</title>
        <authorList>
            <person name="Delgado-Sanchez P."/>
            <person name="Jimenez-Bremont J.F."/>
            <person name="Guerrero-Gonzalez Mde L."/>
            <person name="Flores J."/>
        </authorList>
    </citation>
    <scope>NUCLEOTIDE SEQUENCE</scope>
    <source>
        <tissue evidence="2">Cladode</tissue>
    </source>
</reference>
<evidence type="ECO:0000313" key="2">
    <source>
        <dbReference type="EMBL" id="MBA4644646.1"/>
    </source>
</evidence>
<keyword evidence="1" id="KW-0472">Membrane</keyword>